<protein>
    <recommendedName>
        <fullName evidence="5 6">Dephospho-CoA kinase</fullName>
        <ecNumber evidence="5 6">2.7.1.24</ecNumber>
    </recommendedName>
    <alternativeName>
        <fullName evidence="5">Dephosphocoenzyme A kinase</fullName>
    </alternativeName>
</protein>
<evidence type="ECO:0000256" key="3">
    <source>
        <dbReference type="ARBA" id="ARBA00022840"/>
    </source>
</evidence>
<evidence type="ECO:0000313" key="9">
    <source>
        <dbReference type="Proteomes" id="UP000092840"/>
    </source>
</evidence>
<keyword evidence="9" id="KW-1185">Reference proteome</keyword>
<dbReference type="Proteomes" id="UP000092840">
    <property type="component" value="Unassembled WGS sequence"/>
</dbReference>
<dbReference type="Proteomes" id="UP000092871">
    <property type="component" value="Unassembled WGS sequence"/>
</dbReference>
<dbReference type="OrthoDB" id="9812943at2"/>
<dbReference type="HAMAP" id="MF_00376">
    <property type="entry name" value="Dephospho_CoA_kinase"/>
    <property type="match status" value="1"/>
</dbReference>
<keyword evidence="2 5" id="KW-0547">Nucleotide-binding</keyword>
<dbReference type="Pfam" id="PF01121">
    <property type="entry name" value="CoaE"/>
    <property type="match status" value="1"/>
</dbReference>
<dbReference type="GO" id="GO:0005524">
    <property type="term" value="F:ATP binding"/>
    <property type="evidence" value="ECO:0007669"/>
    <property type="project" value="UniProtKB-UniRule"/>
</dbReference>
<sequence length="201" mass="22565">MKTTLIGLTGGIGSGKSTAALLFEELGIEFVDADNIAREVVQPGERCLKQIHDHFGCQILHSDGSLNRSALREIIFQNPDERIWLESVTHPAIRKRLIHHIDSMKGTYALLVHPLLFETSQHTLCQYTIALNVPRSLQLDRVVARDNNSKTQVERILDTQLSNEDRCSRADFILENTGNSADLSVKVSMLHNKLITLLTRT</sequence>
<dbReference type="EMBL" id="FLRA01000023">
    <property type="protein sequence ID" value="SBT19008.1"/>
    <property type="molecule type" value="Genomic_DNA"/>
</dbReference>
<keyword evidence="5 7" id="KW-0808">Transferase</keyword>
<evidence type="ECO:0000313" key="10">
    <source>
        <dbReference type="Proteomes" id="UP000092871"/>
    </source>
</evidence>
<keyword evidence="3 5" id="KW-0067">ATP-binding</keyword>
<keyword evidence="5 7" id="KW-0418">Kinase</keyword>
<evidence type="ECO:0000256" key="1">
    <source>
        <dbReference type="ARBA" id="ARBA00009018"/>
    </source>
</evidence>
<dbReference type="GO" id="GO:0005737">
    <property type="term" value="C:cytoplasm"/>
    <property type="evidence" value="ECO:0007669"/>
    <property type="project" value="UniProtKB-SubCell"/>
</dbReference>
<dbReference type="GO" id="GO:0004140">
    <property type="term" value="F:dephospho-CoA kinase activity"/>
    <property type="evidence" value="ECO:0007669"/>
    <property type="project" value="UniProtKB-UniRule"/>
</dbReference>
<comment type="function">
    <text evidence="5">Catalyzes the phosphorylation of the 3'-hydroxyl group of dephosphocoenzyme A to form coenzyme A.</text>
</comment>
<comment type="similarity">
    <text evidence="1 5">Belongs to the CoaE family.</text>
</comment>
<name>A0A1C3JUU0_9GAMM</name>
<keyword evidence="4 5" id="KW-0173">Coenzyme A biosynthesis</keyword>
<dbReference type="PANTHER" id="PTHR10695">
    <property type="entry name" value="DEPHOSPHO-COA KINASE-RELATED"/>
    <property type="match status" value="1"/>
</dbReference>
<evidence type="ECO:0000313" key="7">
    <source>
        <dbReference type="EMBL" id="SBT19008.1"/>
    </source>
</evidence>
<dbReference type="InterPro" id="IPR001977">
    <property type="entry name" value="Depp_CoAkinase"/>
</dbReference>
<evidence type="ECO:0000256" key="4">
    <source>
        <dbReference type="ARBA" id="ARBA00022993"/>
    </source>
</evidence>
<feature type="binding site" evidence="5">
    <location>
        <begin position="13"/>
        <end position="18"/>
    </location>
    <ligand>
        <name>ATP</name>
        <dbReference type="ChEBI" id="CHEBI:30616"/>
    </ligand>
</feature>
<comment type="subcellular location">
    <subcellularLocation>
        <location evidence="5">Cytoplasm</location>
    </subcellularLocation>
</comment>
<keyword evidence="5" id="KW-0963">Cytoplasm</keyword>
<dbReference type="PANTHER" id="PTHR10695:SF46">
    <property type="entry name" value="BIFUNCTIONAL COENZYME A SYNTHASE-RELATED"/>
    <property type="match status" value="1"/>
</dbReference>
<dbReference type="InterPro" id="IPR027417">
    <property type="entry name" value="P-loop_NTPase"/>
</dbReference>
<evidence type="ECO:0000256" key="5">
    <source>
        <dbReference type="HAMAP-Rule" id="MF_00376"/>
    </source>
</evidence>
<comment type="pathway">
    <text evidence="5">Cofactor biosynthesis; coenzyme A biosynthesis; CoA from (R)-pantothenate: step 5/5.</text>
</comment>
<dbReference type="UniPathway" id="UPA00241">
    <property type="reaction ID" value="UER00356"/>
</dbReference>
<comment type="catalytic activity">
    <reaction evidence="5">
        <text>3'-dephospho-CoA + ATP = ADP + CoA + H(+)</text>
        <dbReference type="Rhea" id="RHEA:18245"/>
        <dbReference type="ChEBI" id="CHEBI:15378"/>
        <dbReference type="ChEBI" id="CHEBI:30616"/>
        <dbReference type="ChEBI" id="CHEBI:57287"/>
        <dbReference type="ChEBI" id="CHEBI:57328"/>
        <dbReference type="ChEBI" id="CHEBI:456216"/>
        <dbReference type="EC" id="2.7.1.24"/>
    </reaction>
</comment>
<proteinExistence type="inferred from homology"/>
<dbReference type="SUPFAM" id="SSF52540">
    <property type="entry name" value="P-loop containing nucleoside triphosphate hydrolases"/>
    <property type="match status" value="1"/>
</dbReference>
<reference evidence="7 10" key="2">
    <citation type="submission" date="2016-06" db="EMBL/GenBank/DDBJ databases">
        <authorList>
            <person name="Kjaerup R.B."/>
            <person name="Dalgaard T.S."/>
            <person name="Juul-Madsen H.R."/>
        </authorList>
    </citation>
    <scope>NUCLEOTIDE SEQUENCE [LARGE SCALE GENOMIC DNA]</scope>
    <source>
        <strain evidence="7 10">CECT 5115</strain>
    </source>
</reference>
<dbReference type="AlphaFoldDB" id="A0A1C3JUU0"/>
<evidence type="ECO:0000313" key="8">
    <source>
        <dbReference type="EMBL" id="SBT21963.1"/>
    </source>
</evidence>
<dbReference type="EC" id="2.7.1.24" evidence="5 6"/>
<gene>
    <name evidence="5 7" type="primary">coaE</name>
    <name evidence="7" type="ORF">MGA5115_03169</name>
    <name evidence="8" type="ORF">MGA5116_02573</name>
</gene>
<dbReference type="CDD" id="cd02022">
    <property type="entry name" value="DPCK"/>
    <property type="match status" value="1"/>
</dbReference>
<dbReference type="GO" id="GO:0015937">
    <property type="term" value="P:coenzyme A biosynthetic process"/>
    <property type="evidence" value="ECO:0007669"/>
    <property type="project" value="UniProtKB-UniRule"/>
</dbReference>
<dbReference type="PROSITE" id="PS51219">
    <property type="entry name" value="DPCK"/>
    <property type="match status" value="1"/>
</dbReference>
<dbReference type="NCBIfam" id="TIGR00152">
    <property type="entry name" value="dephospho-CoA kinase"/>
    <property type="match status" value="1"/>
</dbReference>
<dbReference type="EMBL" id="FLRB01000013">
    <property type="protein sequence ID" value="SBT21963.1"/>
    <property type="molecule type" value="Genomic_DNA"/>
</dbReference>
<organism evidence="7 10">
    <name type="scientific">Marinomonas gallaica</name>
    <dbReference type="NCBI Taxonomy" id="1806667"/>
    <lineage>
        <taxon>Bacteria</taxon>
        <taxon>Pseudomonadati</taxon>
        <taxon>Pseudomonadota</taxon>
        <taxon>Gammaproteobacteria</taxon>
        <taxon>Oceanospirillales</taxon>
        <taxon>Oceanospirillaceae</taxon>
        <taxon>Marinomonas</taxon>
    </lineage>
</organism>
<dbReference type="Gene3D" id="3.40.50.300">
    <property type="entry name" value="P-loop containing nucleotide triphosphate hydrolases"/>
    <property type="match status" value="1"/>
</dbReference>
<dbReference type="RefSeq" id="WP_067038237.1">
    <property type="nucleotide sequence ID" value="NZ_FLRA01000023.1"/>
</dbReference>
<evidence type="ECO:0000256" key="6">
    <source>
        <dbReference type="NCBIfam" id="TIGR00152"/>
    </source>
</evidence>
<accession>A0A1C3JUU0</accession>
<reference evidence="8 9" key="1">
    <citation type="submission" date="2016-06" db="EMBL/GenBank/DDBJ databases">
        <authorList>
            <person name="Rodrigo-Torres L."/>
            <person name="Arahal D.R."/>
        </authorList>
    </citation>
    <scope>NUCLEOTIDE SEQUENCE [LARGE SCALE GENOMIC DNA]</scope>
    <source>
        <strain evidence="8 9">CECT 5116</strain>
    </source>
</reference>
<evidence type="ECO:0000256" key="2">
    <source>
        <dbReference type="ARBA" id="ARBA00022741"/>
    </source>
</evidence>